<dbReference type="PANTHER" id="PTHR10772:SF58">
    <property type="entry name" value="CO-CHAPERONIN GROES"/>
    <property type="match status" value="1"/>
</dbReference>
<evidence type="ECO:0000256" key="2">
    <source>
        <dbReference type="ARBA" id="ARBA00023186"/>
    </source>
</evidence>
<dbReference type="PROSITE" id="PS00681">
    <property type="entry name" value="CHAPERONINS_CPN10"/>
    <property type="match status" value="1"/>
</dbReference>
<dbReference type="PRINTS" id="PR00297">
    <property type="entry name" value="CHAPERONIN10"/>
</dbReference>
<dbReference type="InterPro" id="IPR018369">
    <property type="entry name" value="Chaprnonin_Cpn10_CS"/>
</dbReference>
<dbReference type="OrthoDB" id="9806791at2"/>
<keyword evidence="6" id="KW-1185">Reference proteome</keyword>
<dbReference type="InterPro" id="IPR020818">
    <property type="entry name" value="Chaperonin_GroES"/>
</dbReference>
<comment type="subcellular location">
    <subcellularLocation>
        <location evidence="3">Cytoplasm</location>
    </subcellularLocation>
</comment>
<dbReference type="InterPro" id="IPR011032">
    <property type="entry name" value="GroES-like_sf"/>
</dbReference>
<dbReference type="GO" id="GO:0051087">
    <property type="term" value="F:protein-folding chaperone binding"/>
    <property type="evidence" value="ECO:0007669"/>
    <property type="project" value="TreeGrafter"/>
</dbReference>
<dbReference type="Pfam" id="PF00166">
    <property type="entry name" value="Cpn10"/>
    <property type="match status" value="1"/>
</dbReference>
<comment type="caution">
    <text evidence="5">The sequence shown here is derived from an EMBL/GenBank/DDBJ whole genome shotgun (WGS) entry which is preliminary data.</text>
</comment>
<dbReference type="NCBIfam" id="NF001533">
    <property type="entry name" value="PRK00364.2-4"/>
    <property type="match status" value="1"/>
</dbReference>
<dbReference type="NCBIfam" id="NF001527">
    <property type="entry name" value="PRK00364.1-2"/>
    <property type="match status" value="1"/>
</dbReference>
<comment type="subunit">
    <text evidence="3">Heptamer of 7 subunits arranged in a ring. Interacts with the chaperonin GroEL.</text>
</comment>
<organism evidence="5 6">
    <name type="scientific">Scopulibacillus darangshiensis</name>
    <dbReference type="NCBI Taxonomy" id="442528"/>
    <lineage>
        <taxon>Bacteria</taxon>
        <taxon>Bacillati</taxon>
        <taxon>Bacillota</taxon>
        <taxon>Bacilli</taxon>
        <taxon>Bacillales</taxon>
        <taxon>Sporolactobacillaceae</taxon>
        <taxon>Scopulibacillus</taxon>
    </lineage>
</organism>
<gene>
    <name evidence="3" type="primary">groES</name>
    <name evidence="3" type="synonym">groS</name>
    <name evidence="5" type="ORF">EV207_15916</name>
</gene>
<accession>A0A4R2NEM5</accession>
<dbReference type="Proteomes" id="UP000295416">
    <property type="component" value="Unassembled WGS sequence"/>
</dbReference>
<dbReference type="AlphaFoldDB" id="A0A4R2NEM5"/>
<evidence type="ECO:0000313" key="6">
    <source>
        <dbReference type="Proteomes" id="UP000295416"/>
    </source>
</evidence>
<sequence length="94" mass="10285">MLKPLDDRIIIETVEKEEKTASGIVLPDSAKEKPQEGRIVAVGTGRVTDGGERIALDVSEGDHVIFSKYAGTEVKYEGKEYLILRQDDVLAIIG</sequence>
<reference evidence="5 6" key="1">
    <citation type="submission" date="2019-03" db="EMBL/GenBank/DDBJ databases">
        <title>Genomic Encyclopedia of Type Strains, Phase IV (KMG-IV): sequencing the most valuable type-strain genomes for metagenomic binning, comparative biology and taxonomic classification.</title>
        <authorList>
            <person name="Goeker M."/>
        </authorList>
    </citation>
    <scope>NUCLEOTIDE SEQUENCE [LARGE SCALE GENOMIC DNA]</scope>
    <source>
        <strain evidence="5 6">DSM 19377</strain>
    </source>
</reference>
<comment type="similarity">
    <text evidence="1 3 4">Belongs to the GroES chaperonin family.</text>
</comment>
<evidence type="ECO:0000256" key="3">
    <source>
        <dbReference type="HAMAP-Rule" id="MF_00580"/>
    </source>
</evidence>
<dbReference type="PANTHER" id="PTHR10772">
    <property type="entry name" value="10 KDA HEAT SHOCK PROTEIN"/>
    <property type="match status" value="1"/>
</dbReference>
<dbReference type="CDD" id="cd00320">
    <property type="entry name" value="cpn10"/>
    <property type="match status" value="1"/>
</dbReference>
<dbReference type="SMART" id="SM00883">
    <property type="entry name" value="Cpn10"/>
    <property type="match status" value="1"/>
</dbReference>
<evidence type="ECO:0000256" key="1">
    <source>
        <dbReference type="ARBA" id="ARBA00006975"/>
    </source>
</evidence>
<dbReference type="Gene3D" id="2.30.33.40">
    <property type="entry name" value="GroES chaperonin"/>
    <property type="match status" value="1"/>
</dbReference>
<dbReference type="NCBIfam" id="NF001530">
    <property type="entry name" value="PRK00364.1-6"/>
    <property type="match status" value="1"/>
</dbReference>
<dbReference type="GO" id="GO:0046872">
    <property type="term" value="F:metal ion binding"/>
    <property type="evidence" value="ECO:0007669"/>
    <property type="project" value="TreeGrafter"/>
</dbReference>
<dbReference type="EMBL" id="SLXK01000059">
    <property type="protein sequence ID" value="TCP19731.1"/>
    <property type="molecule type" value="Genomic_DNA"/>
</dbReference>
<keyword evidence="3" id="KW-0963">Cytoplasm</keyword>
<protein>
    <recommendedName>
        <fullName evidence="3">Co-chaperonin GroES</fullName>
    </recommendedName>
    <alternativeName>
        <fullName evidence="3">10 kDa chaperonin</fullName>
    </alternativeName>
    <alternativeName>
        <fullName evidence="3">Chaperonin-10</fullName>
        <shortName evidence="3">Cpn10</shortName>
    </alternativeName>
</protein>
<dbReference type="InterPro" id="IPR037124">
    <property type="entry name" value="Chaperonin_GroES_sf"/>
</dbReference>
<dbReference type="HAMAP" id="MF_00580">
    <property type="entry name" value="CH10"/>
    <property type="match status" value="1"/>
</dbReference>
<dbReference type="NCBIfam" id="NF001531">
    <property type="entry name" value="PRK00364.2-2"/>
    <property type="match status" value="1"/>
</dbReference>
<proteinExistence type="inferred from homology"/>
<dbReference type="GO" id="GO:0044183">
    <property type="term" value="F:protein folding chaperone"/>
    <property type="evidence" value="ECO:0007669"/>
    <property type="project" value="InterPro"/>
</dbReference>
<dbReference type="RefSeq" id="WP_132748276.1">
    <property type="nucleotide sequence ID" value="NZ_SLXK01000059.1"/>
</dbReference>
<comment type="function">
    <text evidence="3 4">Together with the chaperonin GroEL, plays an essential role in assisting protein folding. The GroEL-GroES system forms a nano-cage that allows encapsulation of the non-native substrate proteins and provides a physical environment optimized to promote and accelerate protein folding. GroES binds to the apical surface of the GroEL ring, thereby capping the opening of the GroEL channel.</text>
</comment>
<evidence type="ECO:0000256" key="4">
    <source>
        <dbReference type="RuleBase" id="RU000535"/>
    </source>
</evidence>
<dbReference type="SUPFAM" id="SSF50129">
    <property type="entry name" value="GroES-like"/>
    <property type="match status" value="1"/>
</dbReference>
<name>A0A4R2NEM5_9BACL</name>
<dbReference type="GO" id="GO:0005524">
    <property type="term" value="F:ATP binding"/>
    <property type="evidence" value="ECO:0007669"/>
    <property type="project" value="InterPro"/>
</dbReference>
<dbReference type="GO" id="GO:0051082">
    <property type="term" value="F:unfolded protein binding"/>
    <property type="evidence" value="ECO:0007669"/>
    <property type="project" value="TreeGrafter"/>
</dbReference>
<keyword evidence="2 3" id="KW-0143">Chaperone</keyword>
<dbReference type="FunFam" id="2.30.33.40:FF:000001">
    <property type="entry name" value="10 kDa chaperonin"/>
    <property type="match status" value="1"/>
</dbReference>
<dbReference type="NCBIfam" id="NF001534">
    <property type="entry name" value="PRK00364.2-5"/>
    <property type="match status" value="1"/>
</dbReference>
<evidence type="ECO:0000313" key="5">
    <source>
        <dbReference type="EMBL" id="TCP19731.1"/>
    </source>
</evidence>
<dbReference type="GO" id="GO:0005737">
    <property type="term" value="C:cytoplasm"/>
    <property type="evidence" value="ECO:0007669"/>
    <property type="project" value="UniProtKB-SubCell"/>
</dbReference>